<keyword evidence="2" id="KW-1185">Reference proteome</keyword>
<sequence length="88" mass="10176">MTRTLHDVERWFLDMDAQTMVYRYLACKDVPSEVVEKAIDEAVAFGRSHHRPVDAEIFSAFVDTFFIDICHGPEWAIRKNDGAPSWIC</sequence>
<organism evidence="1 2">
    <name type="scientific">Dethiosulfovibrio marinus</name>
    <dbReference type="NCBI Taxonomy" id="133532"/>
    <lineage>
        <taxon>Bacteria</taxon>
        <taxon>Thermotogati</taxon>
        <taxon>Synergistota</taxon>
        <taxon>Synergistia</taxon>
        <taxon>Synergistales</taxon>
        <taxon>Dethiosulfovibrionaceae</taxon>
        <taxon>Dethiosulfovibrio</taxon>
    </lineage>
</organism>
<accession>A0ABS9EK44</accession>
<protein>
    <submittedName>
        <fullName evidence="1">Uncharacterized protein</fullName>
    </submittedName>
</protein>
<dbReference type="EMBL" id="JAKGUD010000002">
    <property type="protein sequence ID" value="MCF4141577.1"/>
    <property type="molecule type" value="Genomic_DNA"/>
</dbReference>
<gene>
    <name evidence="1" type="ORF">L2W38_01930</name>
</gene>
<reference evidence="1 2" key="1">
    <citation type="submission" date="2022-01" db="EMBL/GenBank/DDBJ databases">
        <title>Dethiosulfovibrio faecalis sp. nov., a novel proteolytic, non-sulfur-reducing bacterium isolated from a marine aquaculture solid waste bioreactor.</title>
        <authorList>
            <person name="Grabowski S."/>
            <person name="Apolinario E."/>
            <person name="Schneider N."/>
            <person name="Marshall C.W."/>
            <person name="Sowers K.R."/>
        </authorList>
    </citation>
    <scope>NUCLEOTIDE SEQUENCE [LARGE SCALE GENOMIC DNA]</scope>
    <source>
        <strain evidence="1 2">DSM 12537</strain>
    </source>
</reference>
<dbReference type="RefSeq" id="WP_156775049.1">
    <property type="nucleotide sequence ID" value="NZ_JAKGUD010000002.1"/>
</dbReference>
<dbReference type="Proteomes" id="UP001200430">
    <property type="component" value="Unassembled WGS sequence"/>
</dbReference>
<proteinExistence type="predicted"/>
<evidence type="ECO:0000313" key="2">
    <source>
        <dbReference type="Proteomes" id="UP001200430"/>
    </source>
</evidence>
<evidence type="ECO:0000313" key="1">
    <source>
        <dbReference type="EMBL" id="MCF4141577.1"/>
    </source>
</evidence>
<comment type="caution">
    <text evidence="1">The sequence shown here is derived from an EMBL/GenBank/DDBJ whole genome shotgun (WGS) entry which is preliminary data.</text>
</comment>
<name>A0ABS9EK44_9BACT</name>